<keyword evidence="8" id="KW-0812">Transmembrane</keyword>
<proteinExistence type="predicted"/>
<keyword evidence="4" id="KW-0391">Immunity</keyword>
<dbReference type="InterPro" id="IPR036179">
    <property type="entry name" value="Ig-like_dom_sf"/>
</dbReference>
<keyword evidence="8" id="KW-1133">Transmembrane helix</keyword>
<dbReference type="SMART" id="SM00409">
    <property type="entry name" value="IG"/>
    <property type="match status" value="1"/>
</dbReference>
<evidence type="ECO:0000256" key="7">
    <source>
        <dbReference type="ARBA" id="ARBA00023180"/>
    </source>
</evidence>
<feature type="transmembrane region" description="Helical" evidence="8">
    <location>
        <begin position="131"/>
        <end position="151"/>
    </location>
</feature>
<evidence type="ECO:0000256" key="4">
    <source>
        <dbReference type="ARBA" id="ARBA00022859"/>
    </source>
</evidence>
<dbReference type="EMBL" id="JAHRIP010033226">
    <property type="protein sequence ID" value="MEQ2293559.1"/>
    <property type="molecule type" value="Genomic_DNA"/>
</dbReference>
<keyword evidence="11" id="KW-1185">Reference proteome</keyword>
<comment type="caution">
    <text evidence="10">The sequence shown here is derived from an EMBL/GenBank/DDBJ whole genome shotgun (WGS) entry which is preliminary data.</text>
</comment>
<keyword evidence="3" id="KW-0732">Signal</keyword>
<dbReference type="PANTHER" id="PTHR19433:SF133">
    <property type="entry name" value="IMMUNE-TYPE RECEPTOR 5 PRECURSOR-RELATED"/>
    <property type="match status" value="1"/>
</dbReference>
<dbReference type="InterPro" id="IPR013106">
    <property type="entry name" value="Ig_V-set"/>
</dbReference>
<evidence type="ECO:0000259" key="9">
    <source>
        <dbReference type="PROSITE" id="PS50835"/>
    </source>
</evidence>
<protein>
    <recommendedName>
        <fullName evidence="9">Ig-like domain-containing protein</fullName>
    </recommendedName>
</protein>
<keyword evidence="2" id="KW-1003">Cell membrane</keyword>
<gene>
    <name evidence="10" type="ORF">AMECASPLE_034792</name>
</gene>
<feature type="non-terminal residue" evidence="10">
    <location>
        <position position="1"/>
    </location>
</feature>
<dbReference type="PROSITE" id="PS50835">
    <property type="entry name" value="IG_LIKE"/>
    <property type="match status" value="1"/>
</dbReference>
<dbReference type="Gene3D" id="2.60.40.10">
    <property type="entry name" value="Immunoglobulins"/>
    <property type="match status" value="1"/>
</dbReference>
<evidence type="ECO:0000256" key="1">
    <source>
        <dbReference type="ARBA" id="ARBA00004236"/>
    </source>
</evidence>
<sequence length="229" mass="25611">PEPNVIAVTQENLSDPVHEGDSVSLQCSVLSQSEKKTCPEERRVFWFRVSSEQSLSSLIYVQNESDGKCEHNPETQSGQSCVFNFIEDNISFSDSGTYYCALAACGKVVFGNGTKLEFEDNSINDSKMNSILLLLFSVTLALMLIVTALLVCSIRKKCCRFCKDNSVSEFAGRNAEAVCGPQQNQQRNEDTLVYSTAVFTQQKADRASRVKTRRKEETIYSYARAFDKD</sequence>
<evidence type="ECO:0000256" key="5">
    <source>
        <dbReference type="ARBA" id="ARBA00023136"/>
    </source>
</evidence>
<dbReference type="Pfam" id="PF07686">
    <property type="entry name" value="V-set"/>
    <property type="match status" value="1"/>
</dbReference>
<evidence type="ECO:0000313" key="11">
    <source>
        <dbReference type="Proteomes" id="UP001469553"/>
    </source>
</evidence>
<dbReference type="InterPro" id="IPR013783">
    <property type="entry name" value="Ig-like_fold"/>
</dbReference>
<dbReference type="InterPro" id="IPR003599">
    <property type="entry name" value="Ig_sub"/>
</dbReference>
<keyword evidence="7" id="KW-0325">Glycoprotein</keyword>
<dbReference type="InterPro" id="IPR052051">
    <property type="entry name" value="TCR_complex_component"/>
</dbReference>
<accession>A0ABV0YIB2</accession>
<keyword evidence="6" id="KW-1015">Disulfide bond</keyword>
<name>A0ABV0YIB2_9TELE</name>
<evidence type="ECO:0000256" key="2">
    <source>
        <dbReference type="ARBA" id="ARBA00022475"/>
    </source>
</evidence>
<organism evidence="10 11">
    <name type="scientific">Ameca splendens</name>
    <dbReference type="NCBI Taxonomy" id="208324"/>
    <lineage>
        <taxon>Eukaryota</taxon>
        <taxon>Metazoa</taxon>
        <taxon>Chordata</taxon>
        <taxon>Craniata</taxon>
        <taxon>Vertebrata</taxon>
        <taxon>Euteleostomi</taxon>
        <taxon>Actinopterygii</taxon>
        <taxon>Neopterygii</taxon>
        <taxon>Teleostei</taxon>
        <taxon>Neoteleostei</taxon>
        <taxon>Acanthomorphata</taxon>
        <taxon>Ovalentaria</taxon>
        <taxon>Atherinomorphae</taxon>
        <taxon>Cyprinodontiformes</taxon>
        <taxon>Goodeidae</taxon>
        <taxon>Ameca</taxon>
    </lineage>
</organism>
<dbReference type="PANTHER" id="PTHR19433">
    <property type="entry name" value="T-CELL RECEPTOR ALPHA CHAIN V REGION-RELATED"/>
    <property type="match status" value="1"/>
</dbReference>
<evidence type="ECO:0000256" key="3">
    <source>
        <dbReference type="ARBA" id="ARBA00022729"/>
    </source>
</evidence>
<evidence type="ECO:0000256" key="8">
    <source>
        <dbReference type="SAM" id="Phobius"/>
    </source>
</evidence>
<comment type="subcellular location">
    <subcellularLocation>
        <location evidence="1">Cell membrane</location>
    </subcellularLocation>
</comment>
<dbReference type="SUPFAM" id="SSF48726">
    <property type="entry name" value="Immunoglobulin"/>
    <property type="match status" value="1"/>
</dbReference>
<reference evidence="10 11" key="1">
    <citation type="submission" date="2021-06" db="EMBL/GenBank/DDBJ databases">
        <authorList>
            <person name="Palmer J.M."/>
        </authorList>
    </citation>
    <scope>NUCLEOTIDE SEQUENCE [LARGE SCALE GENOMIC DNA]</scope>
    <source>
        <strain evidence="10 11">AS_MEX2019</strain>
        <tissue evidence="10">Muscle</tissue>
    </source>
</reference>
<dbReference type="Proteomes" id="UP001469553">
    <property type="component" value="Unassembled WGS sequence"/>
</dbReference>
<feature type="domain" description="Ig-like" evidence="9">
    <location>
        <begin position="3"/>
        <end position="100"/>
    </location>
</feature>
<dbReference type="InterPro" id="IPR007110">
    <property type="entry name" value="Ig-like_dom"/>
</dbReference>
<evidence type="ECO:0000256" key="6">
    <source>
        <dbReference type="ARBA" id="ARBA00023157"/>
    </source>
</evidence>
<keyword evidence="5 8" id="KW-0472">Membrane</keyword>
<evidence type="ECO:0000313" key="10">
    <source>
        <dbReference type="EMBL" id="MEQ2293559.1"/>
    </source>
</evidence>